<accession>A0A9I9EK94</accession>
<protein>
    <submittedName>
        <fullName evidence="2">Uncharacterized protein</fullName>
    </submittedName>
</protein>
<name>A0A9I9EK94_CUCME</name>
<reference evidence="2" key="1">
    <citation type="submission" date="2023-03" db="UniProtKB">
        <authorList>
            <consortium name="EnsemblPlants"/>
        </authorList>
    </citation>
    <scope>IDENTIFICATION</scope>
</reference>
<dbReference type="EnsemblPlants" id="MELO3C034924.2.1">
    <property type="protein sequence ID" value="MELO3C034924.2.1"/>
    <property type="gene ID" value="MELO3C034924.2"/>
</dbReference>
<sequence>MSMVLRFAPGDHNVEVPVADTVDPSAQQETPLVPTEPKPSRKKGQQLRRNITTKAGRKKIPLNIPSIQIDGISFHLEENVQR</sequence>
<feature type="region of interest" description="Disordered" evidence="1">
    <location>
        <begin position="20"/>
        <end position="56"/>
    </location>
</feature>
<dbReference type="AlphaFoldDB" id="A0A9I9EK94"/>
<evidence type="ECO:0000313" key="2">
    <source>
        <dbReference type="EnsemblPlants" id="MELO3C034924.2.1"/>
    </source>
</evidence>
<proteinExistence type="predicted"/>
<evidence type="ECO:0000256" key="1">
    <source>
        <dbReference type="SAM" id="MobiDB-lite"/>
    </source>
</evidence>
<organism evidence="2">
    <name type="scientific">Cucumis melo</name>
    <name type="common">Muskmelon</name>
    <dbReference type="NCBI Taxonomy" id="3656"/>
    <lineage>
        <taxon>Eukaryota</taxon>
        <taxon>Viridiplantae</taxon>
        <taxon>Streptophyta</taxon>
        <taxon>Embryophyta</taxon>
        <taxon>Tracheophyta</taxon>
        <taxon>Spermatophyta</taxon>
        <taxon>Magnoliopsida</taxon>
        <taxon>eudicotyledons</taxon>
        <taxon>Gunneridae</taxon>
        <taxon>Pentapetalae</taxon>
        <taxon>rosids</taxon>
        <taxon>fabids</taxon>
        <taxon>Cucurbitales</taxon>
        <taxon>Cucurbitaceae</taxon>
        <taxon>Benincaseae</taxon>
        <taxon>Cucumis</taxon>
    </lineage>
</organism>
<dbReference type="Gramene" id="MELO3C034924.2.1">
    <property type="protein sequence ID" value="MELO3C034924.2.1"/>
    <property type="gene ID" value="MELO3C034924.2"/>
</dbReference>